<feature type="region of interest" description="Disordered" evidence="3">
    <location>
        <begin position="1"/>
        <end position="23"/>
    </location>
</feature>
<reference evidence="5" key="2">
    <citation type="submission" date="2015-01" db="EMBL/GenBank/DDBJ databases">
        <title>Evolutionary Origins and Diversification of the Mycorrhizal Mutualists.</title>
        <authorList>
            <consortium name="DOE Joint Genome Institute"/>
            <consortium name="Mycorrhizal Genomics Consortium"/>
            <person name="Kohler A."/>
            <person name="Kuo A."/>
            <person name="Nagy L.G."/>
            <person name="Floudas D."/>
            <person name="Copeland A."/>
            <person name="Barry K.W."/>
            <person name="Cichocki N."/>
            <person name="Veneault-Fourrey C."/>
            <person name="LaButti K."/>
            <person name="Lindquist E.A."/>
            <person name="Lipzen A."/>
            <person name="Lundell T."/>
            <person name="Morin E."/>
            <person name="Murat C."/>
            <person name="Riley R."/>
            <person name="Ohm R."/>
            <person name="Sun H."/>
            <person name="Tunlid A."/>
            <person name="Henrissat B."/>
            <person name="Grigoriev I.V."/>
            <person name="Hibbett D.S."/>
            <person name="Martin F."/>
        </authorList>
    </citation>
    <scope>NUCLEOTIDE SEQUENCE [LARGE SCALE GENOMIC DNA]</scope>
    <source>
        <strain evidence="5">Zn</strain>
    </source>
</reference>
<dbReference type="Pfam" id="PF00106">
    <property type="entry name" value="adh_short"/>
    <property type="match status" value="1"/>
</dbReference>
<dbReference type="Gene3D" id="3.40.50.720">
    <property type="entry name" value="NAD(P)-binding Rossmann-like Domain"/>
    <property type="match status" value="1"/>
</dbReference>
<dbReference type="SUPFAM" id="SSF51735">
    <property type="entry name" value="NAD(P)-binding Rossmann-fold domains"/>
    <property type="match status" value="1"/>
</dbReference>
<accession>A0A0C3CC51</accession>
<keyword evidence="5" id="KW-1185">Reference proteome</keyword>
<sequence length="334" mass="37026">MDVSAKYAEAWKTPKGPGDSRPTAREVLEDEGLVGKLNDKVIVITGCSSGLGIETARALKMTGARLFLTARNMEKGKQALEGILEPGKVDLLKLDLESLDSVRACAEEIKQRTKTLNILITNAGVRHVPKGRTKDGFETHWGTNHVSHFLLFQLLKQILLESVTPGFHSRVVALSSTAHREARIDVTDLNLERRGYDPVYGYSQSKLANVYMANEIERRYGSQGLHGWSVHPGGIRTGLQRPSLSDTFMIFRSGIMRVLNIMQNPEQGCSTTVWAATAKSLEGKGGKYLERCSISEPLKKGYRPIDPGHGPYAYHREDAERCWATTMKSIGMEE</sequence>
<dbReference type="PRINTS" id="PR00081">
    <property type="entry name" value="GDHRDH"/>
</dbReference>
<gene>
    <name evidence="4" type="ORF">OIDMADRAFT_131916</name>
</gene>
<reference evidence="4 5" key="1">
    <citation type="submission" date="2014-04" db="EMBL/GenBank/DDBJ databases">
        <authorList>
            <consortium name="DOE Joint Genome Institute"/>
            <person name="Kuo A."/>
            <person name="Martino E."/>
            <person name="Perotto S."/>
            <person name="Kohler A."/>
            <person name="Nagy L.G."/>
            <person name="Floudas D."/>
            <person name="Copeland A."/>
            <person name="Barry K.W."/>
            <person name="Cichocki N."/>
            <person name="Veneault-Fourrey C."/>
            <person name="LaButti K."/>
            <person name="Lindquist E.A."/>
            <person name="Lipzen A."/>
            <person name="Lundell T."/>
            <person name="Morin E."/>
            <person name="Murat C."/>
            <person name="Sun H."/>
            <person name="Tunlid A."/>
            <person name="Henrissat B."/>
            <person name="Grigoriev I.V."/>
            <person name="Hibbett D.S."/>
            <person name="Martin F."/>
            <person name="Nordberg H.P."/>
            <person name="Cantor M.N."/>
            <person name="Hua S.X."/>
        </authorList>
    </citation>
    <scope>NUCLEOTIDE SEQUENCE [LARGE SCALE GENOMIC DNA]</scope>
    <source>
        <strain evidence="4 5">Zn</strain>
    </source>
</reference>
<dbReference type="HOGENOM" id="CLU_010194_44_0_1"/>
<dbReference type="EMBL" id="KN832884">
    <property type="protein sequence ID" value="KIM96508.1"/>
    <property type="molecule type" value="Genomic_DNA"/>
</dbReference>
<dbReference type="AlphaFoldDB" id="A0A0C3CC51"/>
<evidence type="ECO:0000313" key="4">
    <source>
        <dbReference type="EMBL" id="KIM96508.1"/>
    </source>
</evidence>
<protein>
    <submittedName>
        <fullName evidence="4">Uncharacterized protein</fullName>
    </submittedName>
</protein>
<dbReference type="PANTHER" id="PTHR24320">
    <property type="entry name" value="RETINOL DEHYDROGENASE"/>
    <property type="match status" value="1"/>
</dbReference>
<dbReference type="STRING" id="913774.A0A0C3CC51"/>
<evidence type="ECO:0000256" key="1">
    <source>
        <dbReference type="ARBA" id="ARBA00006484"/>
    </source>
</evidence>
<dbReference type="PANTHER" id="PTHR24320:SF272">
    <property type="entry name" value="NAD(P)-BINDING ROSSMANN-FOLD SUPERFAMILY PROTEIN"/>
    <property type="match status" value="1"/>
</dbReference>
<proteinExistence type="inferred from homology"/>
<evidence type="ECO:0000256" key="3">
    <source>
        <dbReference type="SAM" id="MobiDB-lite"/>
    </source>
</evidence>
<name>A0A0C3CC51_OIDMZ</name>
<dbReference type="InterPro" id="IPR036291">
    <property type="entry name" value="NAD(P)-bd_dom_sf"/>
</dbReference>
<dbReference type="InterPro" id="IPR002347">
    <property type="entry name" value="SDR_fam"/>
</dbReference>
<keyword evidence="2" id="KW-0560">Oxidoreductase</keyword>
<dbReference type="GO" id="GO:0016491">
    <property type="term" value="F:oxidoreductase activity"/>
    <property type="evidence" value="ECO:0007669"/>
    <property type="project" value="UniProtKB-KW"/>
</dbReference>
<comment type="similarity">
    <text evidence="1">Belongs to the short-chain dehydrogenases/reductases (SDR) family.</text>
</comment>
<evidence type="ECO:0000313" key="5">
    <source>
        <dbReference type="Proteomes" id="UP000054321"/>
    </source>
</evidence>
<dbReference type="Proteomes" id="UP000054321">
    <property type="component" value="Unassembled WGS sequence"/>
</dbReference>
<dbReference type="InParanoid" id="A0A0C3CC51"/>
<evidence type="ECO:0000256" key="2">
    <source>
        <dbReference type="ARBA" id="ARBA00023002"/>
    </source>
</evidence>
<organism evidence="4 5">
    <name type="scientific">Oidiodendron maius (strain Zn)</name>
    <dbReference type="NCBI Taxonomy" id="913774"/>
    <lineage>
        <taxon>Eukaryota</taxon>
        <taxon>Fungi</taxon>
        <taxon>Dikarya</taxon>
        <taxon>Ascomycota</taxon>
        <taxon>Pezizomycotina</taxon>
        <taxon>Leotiomycetes</taxon>
        <taxon>Leotiomycetes incertae sedis</taxon>
        <taxon>Myxotrichaceae</taxon>
        <taxon>Oidiodendron</taxon>
    </lineage>
</organism>
<dbReference type="OrthoDB" id="191139at2759"/>